<dbReference type="GeneID" id="40330381"/>
<evidence type="ECO:0000313" key="6">
    <source>
        <dbReference type="EMBL" id="RNF02370.1"/>
    </source>
</evidence>
<keyword evidence="7" id="KW-1185">Reference proteome</keyword>
<dbReference type="Gene3D" id="1.10.150.910">
    <property type="match status" value="1"/>
</dbReference>
<feature type="domain" description="RSE1/DDB1/CPSF1 first beta-propeller" evidence="4">
    <location>
        <begin position="15"/>
        <end position="318"/>
    </location>
</feature>
<dbReference type="Pfam" id="PF23726">
    <property type="entry name" value="Beta-prop_RSE1_2nd"/>
    <property type="match status" value="1"/>
</dbReference>
<dbReference type="Proteomes" id="UP000283634">
    <property type="component" value="Unassembled WGS sequence"/>
</dbReference>
<dbReference type="InterPro" id="IPR058543">
    <property type="entry name" value="Beta-prop_RSE1/DDB1/CPSF1_2nd"/>
</dbReference>
<reference evidence="6 7" key="1">
    <citation type="journal article" date="2018" name="BMC Genomics">
        <title>Genomic comparison of Trypanosoma conorhini and Trypanosoma rangeli to Trypanosoma cruzi strains of high and low virulence.</title>
        <authorList>
            <person name="Bradwell K.R."/>
            <person name="Koparde V.N."/>
            <person name="Matveyev A.V."/>
            <person name="Serrano M.G."/>
            <person name="Alves J.M."/>
            <person name="Parikh H."/>
            <person name="Huang B."/>
            <person name="Lee V."/>
            <person name="Espinosa-Alvarez O."/>
            <person name="Ortiz P.A."/>
            <person name="Costa-Martins A.G."/>
            <person name="Teixeira M.M."/>
            <person name="Buck G.A."/>
        </authorList>
    </citation>
    <scope>NUCLEOTIDE SEQUENCE [LARGE SCALE GENOMIC DNA]</scope>
    <source>
        <strain evidence="6 7">AM80</strain>
    </source>
</reference>
<evidence type="ECO:0000256" key="2">
    <source>
        <dbReference type="ARBA" id="ARBA00023242"/>
    </source>
</evidence>
<dbReference type="Pfam" id="PF10433">
    <property type="entry name" value="Beta-prop_RSE1_1st"/>
    <property type="match status" value="1"/>
</dbReference>
<dbReference type="VEuPathDB" id="TriTrypDB:TRSC58_00328"/>
<sequence length="1275" mass="139566">MPFVASTSKQPTAVLGAVSGFFLGNDEPLVLLNRLNLVSLYRETDDTLEHLSDYTLFASLKHMEALPLFDSKGSGRHVVFLFSVKQGVSIVAFERNSEGAIKMVTLFHGEVDTCFYQERPDRAFLCCSGCYQTLGDEILPVVTFSIHSGGVFLFDVAAAIASYGGRGKNAPLLDRLFSPDYAQNVLRKRKKQTLFTQGHLSASELDVRSMAFGPSNKEKNSAVLYILYADVSSKTHVSVYFIDLGVNEGQSRVQKKPIWPWLPDTLDVFPRGDMLRRRDVFLANVETNACLLHVNADGLFVLGPQLVTFVSSKSAGNSSTLSRPVTTLAFPPFSAYVEPVCCASLPTRDLLILFWDGTCIKTTVKEEAEGLNPGKMVLVNSIMLSLRTIPSSLVLLPRGHCVVGSRMAHTLWMKWFTGESGVLLENCGPMFDLTVTLDGPRVSVVASTGVGMSGGLSLQRSAVNVRHDASMENILDVTRMCAAGDVVILSFPGYSRVCQFQTTPTLSIKELSESPFDKSKETLTLVYDLERDTYVQVTSVGVYVVKGGGHGTYTIRNDELGIHHANANAHLGLLVFSSSRYVSVVDLTTLLSKVSIELENEVACVTITSLYTFAIGEWNSGAVCLYEFHDGEVVLKGRILCSATPCSMCVLSHLHTSRLVVGLLNGCIADIPLEAMTMEGAAQETLIRMQPVQLFNLEGHNAVLCLGEVPLIVILCDTGFQLTGIDFNDVAVCAVIDNPRIASKYMFFSRSENALVLGNIVDIKKLNSRFLGLNATVTRVKYIAWWNVFVLAVRHNEKDQMLLLMEHELTIAWVPQKDPVAIELLENERCVFIEPVVLGGANESATDTARDGDKTLLLGTTFAFPDEQLPRSSRFIWYSVEEGQLISERPQLRQLGSKDVEGALQCCCVVPNYSGRIALGINGCVALYSWNAADLVFVAEETVSVGTIVTRLQPIFQPDASYLVAFDARQSCFFIQVDTIQGSLKIVARDTEPRGVMDGVVLESGKTHDICFGDDYYNFYSLSRGALPSPSSSGAAPVAVARSKLKTKAQYHLGDMVTAMQLGSFAPCLLENTAVPVHSTLIPGILGPQIVFGTSHGAFGTITPVSNETYLLLKALEVGVASAVPALGGFEHATYREVLRAGQERGYSRNASFENANPVSQEVFRQRRKRYLSKCVCSGDLIESFLTLPHATQERVVREADQCIRGCFASMKSTLEEFLEHSGVDKHIAGESDVHLNGCMTVDGVNALFFEKGLPTLPLTREVVKDLLQKMQRIY</sequence>
<feature type="domain" description="RSE1/DDB1/CPSF1 second beta-propeller" evidence="5">
    <location>
        <begin position="486"/>
        <end position="754"/>
    </location>
</feature>
<dbReference type="RefSeq" id="XP_029236877.1">
    <property type="nucleotide sequence ID" value="XM_029383292.1"/>
</dbReference>
<dbReference type="Pfam" id="PF03178">
    <property type="entry name" value="CPSF_A"/>
    <property type="match status" value="1"/>
</dbReference>
<comment type="subcellular location">
    <subcellularLocation>
        <location evidence="1">Nucleus</location>
    </subcellularLocation>
</comment>
<dbReference type="InterPro" id="IPR018846">
    <property type="entry name" value="Beta-prop_RSE1/DDB1/CPSF1_1st"/>
</dbReference>
<evidence type="ECO:0000313" key="7">
    <source>
        <dbReference type="Proteomes" id="UP000283634"/>
    </source>
</evidence>
<evidence type="ECO:0000256" key="1">
    <source>
        <dbReference type="ARBA" id="ARBA00004123"/>
    </source>
</evidence>
<keyword evidence="2" id="KW-0539">Nucleus</keyword>
<dbReference type="AlphaFoldDB" id="A0A3R7K655"/>
<dbReference type="PANTHER" id="PTHR10644">
    <property type="entry name" value="DNA REPAIR/RNA PROCESSING CPSF FAMILY"/>
    <property type="match status" value="1"/>
</dbReference>
<dbReference type="EMBL" id="MKGL01000234">
    <property type="protein sequence ID" value="RNF02370.1"/>
    <property type="molecule type" value="Genomic_DNA"/>
</dbReference>
<proteinExistence type="predicted"/>
<dbReference type="InterPro" id="IPR050358">
    <property type="entry name" value="RSE1/DDB1/CFT1"/>
</dbReference>
<gene>
    <name evidence="6" type="ORF">TraAM80_06448</name>
</gene>
<comment type="caution">
    <text evidence="6">The sequence shown here is derived from an EMBL/GenBank/DDBJ whole genome shotgun (WGS) entry which is preliminary data.</text>
</comment>
<dbReference type="Gene3D" id="2.130.10.10">
    <property type="entry name" value="YVTN repeat-like/Quinoprotein amine dehydrogenase"/>
    <property type="match status" value="2"/>
</dbReference>
<organism evidence="6 7">
    <name type="scientific">Trypanosoma rangeli</name>
    <dbReference type="NCBI Taxonomy" id="5698"/>
    <lineage>
        <taxon>Eukaryota</taxon>
        <taxon>Discoba</taxon>
        <taxon>Euglenozoa</taxon>
        <taxon>Kinetoplastea</taxon>
        <taxon>Metakinetoplastina</taxon>
        <taxon>Trypanosomatida</taxon>
        <taxon>Trypanosomatidae</taxon>
        <taxon>Trypanosoma</taxon>
        <taxon>Herpetosoma</taxon>
    </lineage>
</organism>
<evidence type="ECO:0000259" key="5">
    <source>
        <dbReference type="Pfam" id="PF23726"/>
    </source>
</evidence>
<evidence type="ECO:0000259" key="4">
    <source>
        <dbReference type="Pfam" id="PF10433"/>
    </source>
</evidence>
<dbReference type="GO" id="GO:0003676">
    <property type="term" value="F:nucleic acid binding"/>
    <property type="evidence" value="ECO:0007669"/>
    <property type="project" value="InterPro"/>
</dbReference>
<name>A0A3R7K655_TRYRA</name>
<dbReference type="OrthoDB" id="433457at2759"/>
<feature type="domain" description="RSE1/DDB1/CPSF1 C-terminal" evidence="3">
    <location>
        <begin position="821"/>
        <end position="1186"/>
    </location>
</feature>
<dbReference type="GO" id="GO:0005634">
    <property type="term" value="C:nucleus"/>
    <property type="evidence" value="ECO:0007669"/>
    <property type="project" value="UniProtKB-SubCell"/>
</dbReference>
<accession>A0A3R7K655</accession>
<dbReference type="InterPro" id="IPR015943">
    <property type="entry name" value="WD40/YVTN_repeat-like_dom_sf"/>
</dbReference>
<dbReference type="OMA" id="NGCVCLY"/>
<dbReference type="InterPro" id="IPR004871">
    <property type="entry name" value="RSE1/DDB1/CPSF1_C"/>
</dbReference>
<protein>
    <submittedName>
        <fullName evidence="6">Putative damage-specific DNA binding protein</fullName>
    </submittedName>
</protein>
<evidence type="ECO:0000259" key="3">
    <source>
        <dbReference type="Pfam" id="PF03178"/>
    </source>
</evidence>